<dbReference type="AlphaFoldDB" id="A0A7J6M4A4"/>
<evidence type="ECO:0000313" key="3">
    <source>
        <dbReference type="Proteomes" id="UP000570595"/>
    </source>
</evidence>
<evidence type="ECO:0000313" key="1">
    <source>
        <dbReference type="EMBL" id="KAF4665911.1"/>
    </source>
</evidence>
<dbReference type="Proteomes" id="UP000570595">
    <property type="component" value="Unassembled WGS sequence"/>
</dbReference>
<dbReference type="OrthoDB" id="10312045at2759"/>
<sequence length="158" mass="18026">MCNDSRLGASCAVLPDVAYTADLRYEDDGVIVVERMSLARKEWEVATFPQSMVYSNVDNEFFKSVWVFDPGEVSILIIPYDSPPLDYTGDMPFDVSPDGSLMHLRTYDDNFQAFAKKYDLNVRTWASIFYDSSDDTFTISFHGHYIVLSAIKFFPPKV</sequence>
<evidence type="ECO:0000313" key="2">
    <source>
        <dbReference type="EMBL" id="KAF4671500.1"/>
    </source>
</evidence>
<gene>
    <name evidence="2" type="ORF">FOL46_000305</name>
    <name evidence="1" type="ORF">FOZ61_010400</name>
</gene>
<dbReference type="EMBL" id="JABAHT010000084">
    <property type="protein sequence ID" value="KAF4665911.1"/>
    <property type="molecule type" value="Genomic_DNA"/>
</dbReference>
<accession>A0A7J6M4A4</accession>
<dbReference type="Proteomes" id="UP000572268">
    <property type="component" value="Unassembled WGS sequence"/>
</dbReference>
<organism evidence="1 3">
    <name type="scientific">Perkinsus olseni</name>
    <name type="common">Perkinsus atlanticus</name>
    <dbReference type="NCBI Taxonomy" id="32597"/>
    <lineage>
        <taxon>Eukaryota</taxon>
        <taxon>Sar</taxon>
        <taxon>Alveolata</taxon>
        <taxon>Perkinsozoa</taxon>
        <taxon>Perkinsea</taxon>
        <taxon>Perkinsida</taxon>
        <taxon>Perkinsidae</taxon>
        <taxon>Perkinsus</taxon>
    </lineage>
</organism>
<name>A0A7J6M4A4_PEROL</name>
<proteinExistence type="predicted"/>
<evidence type="ECO:0000313" key="4">
    <source>
        <dbReference type="Proteomes" id="UP000572268"/>
    </source>
</evidence>
<reference evidence="3 4" key="1">
    <citation type="submission" date="2020-04" db="EMBL/GenBank/DDBJ databases">
        <title>Perkinsus olseni comparative genomics.</title>
        <authorList>
            <person name="Bogema D.R."/>
        </authorList>
    </citation>
    <scope>NUCLEOTIDE SEQUENCE [LARGE SCALE GENOMIC DNA]</scope>
    <source>
        <strain evidence="1">ATCC PRA-179</strain>
        <strain evidence="2">ATCC PRA-31</strain>
    </source>
</reference>
<comment type="caution">
    <text evidence="1">The sequence shown here is derived from an EMBL/GenBank/DDBJ whole genome shotgun (WGS) entry which is preliminary data.</text>
</comment>
<protein>
    <submittedName>
        <fullName evidence="1">Uncharacterized protein</fullName>
    </submittedName>
</protein>
<dbReference type="EMBL" id="JABANN010000105">
    <property type="protein sequence ID" value="KAF4671500.1"/>
    <property type="molecule type" value="Genomic_DNA"/>
</dbReference>